<dbReference type="OrthoDB" id="5242236at2"/>
<feature type="transmembrane region" description="Helical" evidence="6">
    <location>
        <begin position="157"/>
        <end position="176"/>
    </location>
</feature>
<sequence>MNTVAHLRAVAAVLLSVIVALMLSAAPAGAHAALSSSDPAADARLAAAPRVVTLTFNEPVQQQFSTVVVTGPQGRNHVVGDPAVAGREVRATLDALDGNGTYTVAYRVVSADGHPVSGKYDFQLSAPTPTTTSASTPAPETTAPSTSDDASGGVTPWPFVAGAAVLVVLIVAAVWLRGRRGAGADTDDDR</sequence>
<dbReference type="GO" id="GO:0006825">
    <property type="term" value="P:copper ion transport"/>
    <property type="evidence" value="ECO:0007669"/>
    <property type="project" value="InterPro"/>
</dbReference>
<dbReference type="AlphaFoldDB" id="A0A7I7Y371"/>
<name>A0A7I7Y371_9MYCO</name>
<evidence type="ECO:0000256" key="2">
    <source>
        <dbReference type="ARBA" id="ARBA00022723"/>
    </source>
</evidence>
<dbReference type="PANTHER" id="PTHR34820">
    <property type="entry name" value="INNER MEMBRANE PROTEIN YEBZ"/>
    <property type="match status" value="1"/>
</dbReference>
<dbReference type="GO" id="GO:0030313">
    <property type="term" value="C:cell envelope"/>
    <property type="evidence" value="ECO:0007669"/>
    <property type="project" value="UniProtKB-SubCell"/>
</dbReference>
<evidence type="ECO:0000313" key="9">
    <source>
        <dbReference type="Proteomes" id="UP000466931"/>
    </source>
</evidence>
<evidence type="ECO:0000256" key="3">
    <source>
        <dbReference type="ARBA" id="ARBA00022729"/>
    </source>
</evidence>
<reference evidence="8" key="2">
    <citation type="submission" date="2020-02" db="EMBL/GenBank/DDBJ databases">
        <authorList>
            <person name="Matsumoto Y."/>
            <person name="Motooka D."/>
            <person name="Nakamura S."/>
        </authorList>
    </citation>
    <scope>NUCLEOTIDE SEQUENCE</scope>
    <source>
        <strain evidence="8">JCM 13671</strain>
    </source>
</reference>
<keyword evidence="6" id="KW-0472">Membrane</keyword>
<proteinExistence type="predicted"/>
<dbReference type="GO" id="GO:0005886">
    <property type="term" value="C:plasma membrane"/>
    <property type="evidence" value="ECO:0007669"/>
    <property type="project" value="TreeGrafter"/>
</dbReference>
<keyword evidence="6" id="KW-0812">Transmembrane</keyword>
<comment type="subcellular location">
    <subcellularLocation>
        <location evidence="1">Cell envelope</location>
    </subcellularLocation>
</comment>
<feature type="signal peptide" evidence="7">
    <location>
        <begin position="1"/>
        <end position="32"/>
    </location>
</feature>
<dbReference type="PANTHER" id="PTHR34820:SF4">
    <property type="entry name" value="INNER MEMBRANE PROTEIN YEBZ"/>
    <property type="match status" value="1"/>
</dbReference>
<evidence type="ECO:0000256" key="5">
    <source>
        <dbReference type="SAM" id="MobiDB-lite"/>
    </source>
</evidence>
<dbReference type="InterPro" id="IPR014756">
    <property type="entry name" value="Ig_E-set"/>
</dbReference>
<dbReference type="GO" id="GO:0005507">
    <property type="term" value="F:copper ion binding"/>
    <property type="evidence" value="ECO:0007669"/>
    <property type="project" value="InterPro"/>
</dbReference>
<accession>A0A7I7Y371</accession>
<protein>
    <submittedName>
        <fullName evidence="8">Uncharacterized protein</fullName>
    </submittedName>
</protein>
<evidence type="ECO:0000256" key="6">
    <source>
        <dbReference type="SAM" id="Phobius"/>
    </source>
</evidence>
<dbReference type="SUPFAM" id="SSF81296">
    <property type="entry name" value="E set domains"/>
    <property type="match status" value="1"/>
</dbReference>
<evidence type="ECO:0000256" key="1">
    <source>
        <dbReference type="ARBA" id="ARBA00004196"/>
    </source>
</evidence>
<reference evidence="8" key="1">
    <citation type="journal article" date="2019" name="Emerg. Microbes Infect.">
        <title>Comprehensive subspecies identification of 175 nontuberculous mycobacteria species based on 7547 genomic profiles.</title>
        <authorList>
            <person name="Matsumoto Y."/>
            <person name="Kinjo T."/>
            <person name="Motooka D."/>
            <person name="Nabeya D."/>
            <person name="Jung N."/>
            <person name="Uechi K."/>
            <person name="Horii T."/>
            <person name="Iida T."/>
            <person name="Fujita J."/>
            <person name="Nakamura S."/>
        </authorList>
    </citation>
    <scope>NUCLEOTIDE SEQUENCE [LARGE SCALE GENOMIC DNA]</scope>
    <source>
        <strain evidence="8">JCM 13671</strain>
    </source>
</reference>
<keyword evidence="4" id="KW-0186">Copper</keyword>
<dbReference type="GO" id="GO:0042597">
    <property type="term" value="C:periplasmic space"/>
    <property type="evidence" value="ECO:0007669"/>
    <property type="project" value="InterPro"/>
</dbReference>
<keyword evidence="9" id="KW-1185">Reference proteome</keyword>
<dbReference type="InterPro" id="IPR032694">
    <property type="entry name" value="CopC/D"/>
</dbReference>
<feature type="compositionally biased region" description="Low complexity" evidence="5">
    <location>
        <begin position="125"/>
        <end position="147"/>
    </location>
</feature>
<dbReference type="EMBL" id="AP022612">
    <property type="protein sequence ID" value="BBZ36155.1"/>
    <property type="molecule type" value="Genomic_DNA"/>
</dbReference>
<evidence type="ECO:0000256" key="4">
    <source>
        <dbReference type="ARBA" id="ARBA00023008"/>
    </source>
</evidence>
<dbReference type="Gene3D" id="2.60.40.1220">
    <property type="match status" value="1"/>
</dbReference>
<dbReference type="GO" id="GO:0046688">
    <property type="term" value="P:response to copper ion"/>
    <property type="evidence" value="ECO:0007669"/>
    <property type="project" value="InterPro"/>
</dbReference>
<dbReference type="InterPro" id="IPR007348">
    <property type="entry name" value="CopC_dom"/>
</dbReference>
<keyword evidence="2" id="KW-0479">Metal-binding</keyword>
<keyword evidence="6" id="KW-1133">Transmembrane helix</keyword>
<keyword evidence="3 7" id="KW-0732">Signal</keyword>
<dbReference type="InterPro" id="IPR014755">
    <property type="entry name" value="Cu-Rt/internalin_Ig-like"/>
</dbReference>
<feature type="region of interest" description="Disordered" evidence="5">
    <location>
        <begin position="124"/>
        <end position="151"/>
    </location>
</feature>
<dbReference type="RefSeq" id="WP_085151957.1">
    <property type="nucleotide sequence ID" value="NZ_AP022612.1"/>
</dbReference>
<evidence type="ECO:0000313" key="8">
    <source>
        <dbReference type="EMBL" id="BBZ36155.1"/>
    </source>
</evidence>
<evidence type="ECO:0000256" key="7">
    <source>
        <dbReference type="SAM" id="SignalP"/>
    </source>
</evidence>
<dbReference type="Pfam" id="PF04234">
    <property type="entry name" value="CopC"/>
    <property type="match status" value="1"/>
</dbReference>
<organism evidence="8 9">
    <name type="scientific">Mycolicibacterium confluentis</name>
    <dbReference type="NCBI Taxonomy" id="28047"/>
    <lineage>
        <taxon>Bacteria</taxon>
        <taxon>Bacillati</taxon>
        <taxon>Actinomycetota</taxon>
        <taxon>Actinomycetes</taxon>
        <taxon>Mycobacteriales</taxon>
        <taxon>Mycobacteriaceae</taxon>
        <taxon>Mycolicibacterium</taxon>
    </lineage>
</organism>
<feature type="chain" id="PRO_5044234443" evidence="7">
    <location>
        <begin position="33"/>
        <end position="190"/>
    </location>
</feature>
<dbReference type="Proteomes" id="UP000466931">
    <property type="component" value="Chromosome"/>
</dbReference>
<gene>
    <name evidence="8" type="ORF">MCNF_47600</name>
</gene>